<dbReference type="InterPro" id="IPR050300">
    <property type="entry name" value="GDXG_lipolytic_enzyme"/>
</dbReference>
<dbReference type="Pfam" id="PF07859">
    <property type="entry name" value="Abhydrolase_3"/>
    <property type="match status" value="1"/>
</dbReference>
<comment type="caution">
    <text evidence="3">The sequence shown here is derived from an EMBL/GenBank/DDBJ whole genome shotgun (WGS) entry which is preliminary data.</text>
</comment>
<dbReference type="EMBL" id="LFZN01000126">
    <property type="protein sequence ID" value="KXS98003.1"/>
    <property type="molecule type" value="Genomic_DNA"/>
</dbReference>
<dbReference type="PANTHER" id="PTHR48081:SF3">
    <property type="entry name" value="ALPHA_BETA HYDROLASE FOLD-3 DOMAIN-CONTAINING PROTEIN"/>
    <property type="match status" value="1"/>
</dbReference>
<dbReference type="InterPro" id="IPR029058">
    <property type="entry name" value="AB_hydrolase_fold"/>
</dbReference>
<evidence type="ECO:0000313" key="4">
    <source>
        <dbReference type="Proteomes" id="UP000070133"/>
    </source>
</evidence>
<protein>
    <recommendedName>
        <fullName evidence="2">Alpha/beta hydrolase fold-3 domain-containing protein</fullName>
    </recommendedName>
</protein>
<proteinExistence type="predicted"/>
<sequence length="356" mass="39446">MCWCSMKTCANATSPSLPLKSVHRSFSSRWLKARPPPGEQIAAKYASFNIIDVAYKHVDGVPIPTSILVPKEQPPGKNPVLIRWHGGGCGTGHRLFADWFGDWTLDLALRHSAIVISPDYRLMPESKGVDILQDARDFYTWLFKNASQTLPSGIDSDLSKILVTGESAGGWLALQAGFLVPDRVAAIISHYPMVDMRSPHFTQNYEKQLMDTPQIDPRTLDDYVAKIKPGSIVTSRNPPDGSKFVAIMLQQGSFPKYFGTEQDLYPLEMLEEATSFPPTWLIHGTKDSMVPVASSEKFAAALRKVLPETPLHVTLQEGEEHGFDLHDAVSGTPASLETPWVKSGLEFVDKFWPNKA</sequence>
<dbReference type="Gene3D" id="3.40.50.1820">
    <property type="entry name" value="alpha/beta hydrolase"/>
    <property type="match status" value="1"/>
</dbReference>
<dbReference type="SUPFAM" id="SSF53474">
    <property type="entry name" value="alpha/beta-Hydrolases"/>
    <property type="match status" value="1"/>
</dbReference>
<evidence type="ECO:0000313" key="3">
    <source>
        <dbReference type="EMBL" id="KXS98003.1"/>
    </source>
</evidence>
<dbReference type="AlphaFoldDB" id="A0A139H699"/>
<feature type="domain" description="Alpha/beta hydrolase fold-3" evidence="2">
    <location>
        <begin position="83"/>
        <end position="323"/>
    </location>
</feature>
<dbReference type="STRING" id="321146.A0A139H699"/>
<dbReference type="InterPro" id="IPR013094">
    <property type="entry name" value="AB_hydrolase_3"/>
</dbReference>
<evidence type="ECO:0000256" key="1">
    <source>
        <dbReference type="ARBA" id="ARBA00022801"/>
    </source>
</evidence>
<evidence type="ECO:0000259" key="2">
    <source>
        <dbReference type="Pfam" id="PF07859"/>
    </source>
</evidence>
<organism evidence="3 4">
    <name type="scientific">Pseudocercospora eumusae</name>
    <dbReference type="NCBI Taxonomy" id="321146"/>
    <lineage>
        <taxon>Eukaryota</taxon>
        <taxon>Fungi</taxon>
        <taxon>Dikarya</taxon>
        <taxon>Ascomycota</taxon>
        <taxon>Pezizomycotina</taxon>
        <taxon>Dothideomycetes</taxon>
        <taxon>Dothideomycetidae</taxon>
        <taxon>Mycosphaerellales</taxon>
        <taxon>Mycosphaerellaceae</taxon>
        <taxon>Pseudocercospora</taxon>
    </lineage>
</organism>
<dbReference type="Proteomes" id="UP000070133">
    <property type="component" value="Unassembled WGS sequence"/>
</dbReference>
<reference evidence="3 4" key="1">
    <citation type="submission" date="2015-07" db="EMBL/GenBank/DDBJ databases">
        <title>Comparative genomics of the Sigatoka disease complex on banana suggests a link between parallel evolutionary changes in Pseudocercospora fijiensis and Pseudocercospora eumusae and increased virulence on the banana host.</title>
        <authorList>
            <person name="Chang T.-C."/>
            <person name="Salvucci A."/>
            <person name="Crous P.W."/>
            <person name="Stergiopoulos I."/>
        </authorList>
    </citation>
    <scope>NUCLEOTIDE SEQUENCE [LARGE SCALE GENOMIC DNA]</scope>
    <source>
        <strain evidence="3 4">CBS 114824</strain>
    </source>
</reference>
<keyword evidence="1" id="KW-0378">Hydrolase</keyword>
<dbReference type="PANTHER" id="PTHR48081">
    <property type="entry name" value="AB HYDROLASE SUPERFAMILY PROTEIN C4A8.06C"/>
    <property type="match status" value="1"/>
</dbReference>
<accession>A0A139H699</accession>
<keyword evidence="4" id="KW-1185">Reference proteome</keyword>
<name>A0A139H699_9PEZI</name>
<dbReference type="GO" id="GO:0016787">
    <property type="term" value="F:hydrolase activity"/>
    <property type="evidence" value="ECO:0007669"/>
    <property type="project" value="UniProtKB-KW"/>
</dbReference>
<gene>
    <name evidence="3" type="ORF">AC578_8761</name>
</gene>